<accession>A0A6P6RVH6</accession>
<feature type="compositionally biased region" description="Low complexity" evidence="1">
    <location>
        <begin position="41"/>
        <end position="52"/>
    </location>
</feature>
<organism evidence="2 3">
    <name type="scientific">Cyclospora cayetanensis</name>
    <dbReference type="NCBI Taxonomy" id="88456"/>
    <lineage>
        <taxon>Eukaryota</taxon>
        <taxon>Sar</taxon>
        <taxon>Alveolata</taxon>
        <taxon>Apicomplexa</taxon>
        <taxon>Conoidasida</taxon>
        <taxon>Coccidia</taxon>
        <taxon>Eucoccidiorida</taxon>
        <taxon>Eimeriorina</taxon>
        <taxon>Eimeriidae</taxon>
        <taxon>Cyclospora</taxon>
    </lineage>
</organism>
<dbReference type="AlphaFoldDB" id="A0A6P6RVH6"/>
<dbReference type="RefSeq" id="XP_026191858.1">
    <property type="nucleotide sequence ID" value="XM_026336073.1"/>
</dbReference>
<name>A0A6P6RVH6_9EIME</name>
<evidence type="ECO:0000256" key="1">
    <source>
        <dbReference type="SAM" id="MobiDB-lite"/>
    </source>
</evidence>
<dbReference type="GeneID" id="113147008"/>
<sequence>MQIFEQLGETKKWKVSLSPLSMESREGDETAYRLVIHDDLSPLPSRESSNSSGTCKRKTAEKPTNRYVPSNARNSTLVMIGNMFEQQMQRRVSRRTASAAETLAGGDDAALLSARNALPTLEVDSFTLEASQNLPIPTQFSWLFKFRDGNHCLLLNTLYSAFSDKANNATLFLTSSKEDFHRLAAILNQGGFSISCPGLKKGLHQEWNSIQQALLRKCDGEQSESCEFALLQLHFRELDIELPESGYGLH</sequence>
<reference evidence="3" key="1">
    <citation type="submission" date="2025-08" db="UniProtKB">
        <authorList>
            <consortium name="RefSeq"/>
        </authorList>
    </citation>
    <scope>IDENTIFICATION</scope>
</reference>
<keyword evidence="2" id="KW-1185">Reference proteome</keyword>
<proteinExistence type="predicted"/>
<feature type="region of interest" description="Disordered" evidence="1">
    <location>
        <begin position="38"/>
        <end position="71"/>
    </location>
</feature>
<dbReference type="OrthoDB" id="354534at2759"/>
<gene>
    <name evidence="3" type="primary">LOC113147008</name>
</gene>
<protein>
    <submittedName>
        <fullName evidence="3">Uncharacterized protein LOC113147008</fullName>
    </submittedName>
</protein>
<dbReference type="Proteomes" id="UP000515125">
    <property type="component" value="Unplaced"/>
</dbReference>
<evidence type="ECO:0000313" key="2">
    <source>
        <dbReference type="Proteomes" id="UP000515125"/>
    </source>
</evidence>
<evidence type="ECO:0000313" key="3">
    <source>
        <dbReference type="RefSeq" id="XP_026191858.1"/>
    </source>
</evidence>